<feature type="coiled-coil region" evidence="1">
    <location>
        <begin position="845"/>
        <end position="872"/>
    </location>
</feature>
<keyword evidence="4" id="KW-1185">Reference proteome</keyword>
<dbReference type="OrthoDB" id="5055285at2759"/>
<feature type="compositionally biased region" description="Basic and acidic residues" evidence="2">
    <location>
        <begin position="366"/>
        <end position="379"/>
    </location>
</feature>
<organism evidence="3 4">
    <name type="scientific">Fusarium tricinctum</name>
    <dbReference type="NCBI Taxonomy" id="61284"/>
    <lineage>
        <taxon>Eukaryota</taxon>
        <taxon>Fungi</taxon>
        <taxon>Dikarya</taxon>
        <taxon>Ascomycota</taxon>
        <taxon>Pezizomycotina</taxon>
        <taxon>Sordariomycetes</taxon>
        <taxon>Hypocreomycetidae</taxon>
        <taxon>Hypocreales</taxon>
        <taxon>Nectriaceae</taxon>
        <taxon>Fusarium</taxon>
        <taxon>Fusarium tricinctum species complex</taxon>
    </lineage>
</organism>
<proteinExistence type="predicted"/>
<comment type="caution">
    <text evidence="3">The sequence shown here is derived from an EMBL/GenBank/DDBJ whole genome shotgun (WGS) entry which is preliminary data.</text>
</comment>
<feature type="region of interest" description="Disordered" evidence="2">
    <location>
        <begin position="731"/>
        <end position="766"/>
    </location>
</feature>
<feature type="compositionally biased region" description="Basic and acidic residues" evidence="2">
    <location>
        <begin position="586"/>
        <end position="613"/>
    </location>
</feature>
<feature type="compositionally biased region" description="Basic and acidic residues" evidence="2">
    <location>
        <begin position="431"/>
        <end position="440"/>
    </location>
</feature>
<feature type="region of interest" description="Disordered" evidence="2">
    <location>
        <begin position="921"/>
        <end position="946"/>
    </location>
</feature>
<evidence type="ECO:0000256" key="1">
    <source>
        <dbReference type="SAM" id="Coils"/>
    </source>
</evidence>
<feature type="region of interest" description="Disordered" evidence="2">
    <location>
        <begin position="272"/>
        <end position="292"/>
    </location>
</feature>
<keyword evidence="1" id="KW-0175">Coiled coil</keyword>
<protein>
    <submittedName>
        <fullName evidence="3">Uncharacterized protein</fullName>
    </submittedName>
</protein>
<feature type="region of interest" description="Disordered" evidence="2">
    <location>
        <begin position="360"/>
        <end position="494"/>
    </location>
</feature>
<dbReference type="Proteomes" id="UP000813427">
    <property type="component" value="Unassembled WGS sequence"/>
</dbReference>
<dbReference type="AlphaFoldDB" id="A0A8K0S5L8"/>
<evidence type="ECO:0000313" key="3">
    <source>
        <dbReference type="EMBL" id="KAH7256741.1"/>
    </source>
</evidence>
<reference evidence="3" key="1">
    <citation type="journal article" date="2021" name="Nat. Commun.">
        <title>Genetic determinants of endophytism in the Arabidopsis root mycobiome.</title>
        <authorList>
            <person name="Mesny F."/>
            <person name="Miyauchi S."/>
            <person name="Thiergart T."/>
            <person name="Pickel B."/>
            <person name="Atanasova L."/>
            <person name="Karlsson M."/>
            <person name="Huettel B."/>
            <person name="Barry K.W."/>
            <person name="Haridas S."/>
            <person name="Chen C."/>
            <person name="Bauer D."/>
            <person name="Andreopoulos W."/>
            <person name="Pangilinan J."/>
            <person name="LaButti K."/>
            <person name="Riley R."/>
            <person name="Lipzen A."/>
            <person name="Clum A."/>
            <person name="Drula E."/>
            <person name="Henrissat B."/>
            <person name="Kohler A."/>
            <person name="Grigoriev I.V."/>
            <person name="Martin F.M."/>
            <person name="Hacquard S."/>
        </authorList>
    </citation>
    <scope>NUCLEOTIDE SEQUENCE</scope>
    <source>
        <strain evidence="3">MPI-SDFR-AT-0068</strain>
    </source>
</reference>
<dbReference type="EMBL" id="JAGPXF010000002">
    <property type="protein sequence ID" value="KAH7256741.1"/>
    <property type="molecule type" value="Genomic_DNA"/>
</dbReference>
<feature type="compositionally biased region" description="Basic and acidic residues" evidence="2">
    <location>
        <begin position="457"/>
        <end position="478"/>
    </location>
</feature>
<accession>A0A8K0S5L8</accession>
<evidence type="ECO:0000313" key="4">
    <source>
        <dbReference type="Proteomes" id="UP000813427"/>
    </source>
</evidence>
<feature type="compositionally biased region" description="Acidic residues" evidence="2">
    <location>
        <begin position="928"/>
        <end position="938"/>
    </location>
</feature>
<feature type="region of interest" description="Disordered" evidence="2">
    <location>
        <begin position="579"/>
        <end position="633"/>
    </location>
</feature>
<feature type="compositionally biased region" description="Polar residues" evidence="2">
    <location>
        <begin position="734"/>
        <end position="745"/>
    </location>
</feature>
<name>A0A8K0S5L8_9HYPO</name>
<sequence length="969" mass="109502">MQGSISYPAALTSSKWVASLIAKHRSNDHIYVQKTTSKNVKRETKFSSLLKKTKEELRIALSVRSKAEAASELNRATTFPQKQNKYTWAYLFDTKSGNKLHKRAKSAPITTYIPHVLEPINEEREDNDTPVFKFLAQPAGQKHSPSRTDREAPLPSTDHIAEDDDAASIVTTCTVLIQHLGLADVPEEDEGNEEDRQLETADNMTITHPEVTKIKVSKYNLSRGTTEEGQDSPILGLETSQLITKSDAHPQHPSTIRFECSGALPPRETLVNVEGSETDAKSSKSKRKTSSAASSVTSLFTKLLGSDKTKAVDKVKNETEIETKAEPSVLHKLRHKAKGSFSLGRLADFIQPAETRLRSSLSINRNNERSTAEHNKNKDTYGPLRWNLPPPDDEMGELIRSFSDPRIGFNTTSTNRYVEENPASPRSPSESSDKPEHDISMEDLPPAPANPPTSVRYFRDEISMHGSDEKIQNPKARDSQNAQRQDSDDESSRYSQEIVLGPFPHDEIMSLALQRQVDIINNNYDFSQHATLTSAYGRIKVEELSEEKLICERFEELHHAVEETESLELKAKAYSVNTQDAEPNNEEIHTGEPETQDHESVVDTREVHEDTHPETYAPSASVRTEEDPYHKEAQHEEQFNANTFDMVSSIEWDEQTIPEGPAGDPPTRAAMKDVETADYSEFFKSLQNVRSKSPDKLFGRSGFIGVWPWSKEIASLAARDQMIRDEAAEKFYQQGPSNTGSNESVSDLDERPSAHEVQAALSHPEAPLIDECEPDRVMDQYLKCKKSTMAAMISKQTNHARIPSAINRNEVIHNEWDRAARVWQLFEAKKEREDPGAAYRRRQIYKFVEKRLKKIRTEAEQANKEARDAHRCIQQLQQYYNDMEEGIHRFTESFGHQRASNLPNAVDLVRITEREERIDYRRAKPLEDGPEAESPESEMADKAGMDYSELVRDDGTEVNSLGDPTAEFF</sequence>
<gene>
    <name evidence="3" type="ORF">BKA59DRAFT_450817</name>
</gene>
<feature type="compositionally biased region" description="Basic and acidic residues" evidence="2">
    <location>
        <begin position="623"/>
        <end position="633"/>
    </location>
</feature>
<evidence type="ECO:0000256" key="2">
    <source>
        <dbReference type="SAM" id="MobiDB-lite"/>
    </source>
</evidence>